<dbReference type="RefSeq" id="XP_029229886.1">
    <property type="nucleotide sequence ID" value="XM_029369977.1"/>
</dbReference>
<comment type="caution">
    <text evidence="1">The sequence shown here is derived from an EMBL/GenBank/DDBJ whole genome shotgun (WGS) entry which is preliminary data.</text>
</comment>
<proteinExistence type="predicted"/>
<dbReference type="AlphaFoldDB" id="A0A3R7MYD6"/>
<dbReference type="EMBL" id="MKKU01000135">
    <property type="protein sequence ID" value="RNF22568.1"/>
    <property type="molecule type" value="Genomic_DNA"/>
</dbReference>
<evidence type="ECO:0000313" key="1">
    <source>
        <dbReference type="EMBL" id="RNF22568.1"/>
    </source>
</evidence>
<reference evidence="1 2" key="1">
    <citation type="journal article" date="2018" name="BMC Genomics">
        <title>Genomic comparison of Trypanosoma conorhini and Trypanosoma rangeli to Trypanosoma cruzi strains of high and low virulence.</title>
        <authorList>
            <person name="Bradwell K.R."/>
            <person name="Koparde V.N."/>
            <person name="Matveyev A.V."/>
            <person name="Serrano M.G."/>
            <person name="Alves J.M."/>
            <person name="Parikh H."/>
            <person name="Huang B."/>
            <person name="Lee V."/>
            <person name="Espinosa-Alvarez O."/>
            <person name="Ortiz P.A."/>
            <person name="Costa-Martins A.G."/>
            <person name="Teixeira M.M."/>
            <person name="Buck G.A."/>
        </authorList>
    </citation>
    <scope>NUCLEOTIDE SEQUENCE [LARGE SCALE GENOMIC DNA]</scope>
    <source>
        <strain evidence="1 2">025E</strain>
    </source>
</reference>
<name>A0A3R7MYD6_9TRYP</name>
<gene>
    <name evidence="1" type="ORF">Tco025E_03055</name>
</gene>
<dbReference type="Proteomes" id="UP000284403">
    <property type="component" value="Unassembled WGS sequence"/>
</dbReference>
<evidence type="ECO:0000313" key="2">
    <source>
        <dbReference type="Proteomes" id="UP000284403"/>
    </source>
</evidence>
<accession>A0A3R7MYD6</accession>
<organism evidence="1 2">
    <name type="scientific">Trypanosoma conorhini</name>
    <dbReference type="NCBI Taxonomy" id="83891"/>
    <lineage>
        <taxon>Eukaryota</taxon>
        <taxon>Discoba</taxon>
        <taxon>Euglenozoa</taxon>
        <taxon>Kinetoplastea</taxon>
        <taxon>Metakinetoplastina</taxon>
        <taxon>Trypanosomatida</taxon>
        <taxon>Trypanosomatidae</taxon>
        <taxon>Trypanosoma</taxon>
    </lineage>
</organism>
<protein>
    <submittedName>
        <fullName evidence="1">Uncharacterized protein</fullName>
    </submittedName>
</protein>
<dbReference type="GeneID" id="40316666"/>
<sequence>RTLAAGGAGSARCGVRLGSGTGVAPDTAGERAGLAAEKVVNGRGVGDRLARARVGARYGWKARGRWRLSAVLGRRVACDFTAGSVRRDPQAFRTHRASSPSACLSTTRRLRARFFLFPSGFGAAALTRVCAHRGDTCRVGACGVGGRPRGRDF</sequence>
<keyword evidence="2" id="KW-1185">Reference proteome</keyword>
<feature type="non-terminal residue" evidence="1">
    <location>
        <position position="1"/>
    </location>
</feature>